<evidence type="ECO:0000259" key="3">
    <source>
        <dbReference type="Pfam" id="PF00149"/>
    </source>
</evidence>
<keyword evidence="2" id="KW-0378">Hydrolase</keyword>
<dbReference type="OrthoDB" id="1016457at2"/>
<dbReference type="GO" id="GO:0000166">
    <property type="term" value="F:nucleotide binding"/>
    <property type="evidence" value="ECO:0007669"/>
    <property type="project" value="UniProtKB-KW"/>
</dbReference>
<dbReference type="Pfam" id="PF00149">
    <property type="entry name" value="Metallophos"/>
    <property type="match status" value="1"/>
</dbReference>
<keyword evidence="2" id="KW-0547">Nucleotide-binding</keyword>
<sequence>MGRAQGRTSRTRRTAAGRGRLVAVVAVGALVAAAAPAAQADDRRGSRGATMTLVATTDLHGNLRDWDYFTGAPTAAGAEQGLARAASAIAEVRADRGPRSVLLVDNGDTIQGTPLTYVAARGSATSAPVTESGEEHPMATALNALGYDAAVLGNHEFNYGLDLLGRYEDDLDAPLLGGNVTDVATGEPAFAPWTIQRVRPAGGGALVDVGVVGLTTPGSQVWDRQNVEGRLAFGDMVEAAQRHVADVRAAGADVVVVLSHSGRSGPSSYDPSLPAENASDAIATQVPGVDVVVVGHSHQRGPETWLDSQATPGKKVLVTQPYRYGASVTATDLRLERTRAAQWRVVGADVEELRAGDFPEDPAFVDLVQPWHQRTLDYVSTVVATSATELTARDARWRDVPIMDFVHDVQRDVVAEGLAGTPDADLPVVSVAAPFRADAVFPAGEVTISDVAGLYIFDNTLQAVRMTGAQLHDYLEYSARYYAQVPPADPSDPASLNAGVTPDYNLDQLAGVTYDVDLARPVGDRIGELTIDGVVLGDDDEVVVAVNNYRRSGGGQFPHVATAPLVYDRQQDIRGLLIERAQETGSIDPADFAQENWRLVADGEPLFD</sequence>
<evidence type="ECO:0000256" key="1">
    <source>
        <dbReference type="ARBA" id="ARBA00022729"/>
    </source>
</evidence>
<dbReference type="GO" id="GO:0009166">
    <property type="term" value="P:nucleotide catabolic process"/>
    <property type="evidence" value="ECO:0007669"/>
    <property type="project" value="InterPro"/>
</dbReference>
<dbReference type="InterPro" id="IPR029052">
    <property type="entry name" value="Metallo-depent_PP-like"/>
</dbReference>
<proteinExistence type="inferred from homology"/>
<reference evidence="5 6" key="1">
    <citation type="journal article" date="2015" name="Stand. Genomic Sci.">
        <title>Genomic Encyclopedia of Bacterial and Archaeal Type Strains, Phase III: the genomes of soil and plant-associated and newly described type strains.</title>
        <authorList>
            <person name="Whitman W.B."/>
            <person name="Woyke T."/>
            <person name="Klenk H.P."/>
            <person name="Zhou Y."/>
            <person name="Lilburn T.G."/>
            <person name="Beck B.J."/>
            <person name="De Vos P."/>
            <person name="Vandamme P."/>
            <person name="Eisen J.A."/>
            <person name="Garrity G."/>
            <person name="Hugenholtz P."/>
            <person name="Kyrpides N.C."/>
        </authorList>
    </citation>
    <scope>NUCLEOTIDE SEQUENCE [LARGE SCALE GENOMIC DNA]</scope>
    <source>
        <strain evidence="5 6">CECT 7306</strain>
    </source>
</reference>
<protein>
    <submittedName>
        <fullName evidence="5">2',3'-cyclic-nucleotide 2'-phosphodiesterase/3'-nucleotidase</fullName>
    </submittedName>
</protein>
<dbReference type="InterPro" id="IPR004843">
    <property type="entry name" value="Calcineurin-like_PHP"/>
</dbReference>
<dbReference type="InterPro" id="IPR036907">
    <property type="entry name" value="5'-Nucleotdase_C_sf"/>
</dbReference>
<organism evidence="5 6">
    <name type="scientific">Pseudokineococcus lusitanus</name>
    <dbReference type="NCBI Taxonomy" id="763993"/>
    <lineage>
        <taxon>Bacteria</taxon>
        <taxon>Bacillati</taxon>
        <taxon>Actinomycetota</taxon>
        <taxon>Actinomycetes</taxon>
        <taxon>Kineosporiales</taxon>
        <taxon>Kineosporiaceae</taxon>
        <taxon>Pseudokineococcus</taxon>
    </lineage>
</organism>
<evidence type="ECO:0000256" key="2">
    <source>
        <dbReference type="RuleBase" id="RU362119"/>
    </source>
</evidence>
<dbReference type="GO" id="GO:0046872">
    <property type="term" value="F:metal ion binding"/>
    <property type="evidence" value="ECO:0007669"/>
    <property type="project" value="InterPro"/>
</dbReference>
<dbReference type="InterPro" id="IPR006179">
    <property type="entry name" value="5_nucleotidase/apyrase"/>
</dbReference>
<dbReference type="PANTHER" id="PTHR11575:SF6">
    <property type="entry name" value="2',3'-CYCLIC-NUCLEOTIDE 2'-PHOSPHODIESTERASE_3'-NUCLEOTIDASE"/>
    <property type="match status" value="1"/>
</dbReference>
<dbReference type="PRINTS" id="PR01607">
    <property type="entry name" value="APYRASEFAMLY"/>
</dbReference>
<dbReference type="Proteomes" id="UP000276232">
    <property type="component" value="Unassembled WGS sequence"/>
</dbReference>
<accession>A0A3N1HQ16</accession>
<dbReference type="PROSITE" id="PS00786">
    <property type="entry name" value="5_NUCLEOTIDASE_2"/>
    <property type="match status" value="1"/>
</dbReference>
<evidence type="ECO:0000313" key="6">
    <source>
        <dbReference type="Proteomes" id="UP000276232"/>
    </source>
</evidence>
<dbReference type="Gene3D" id="3.90.780.10">
    <property type="entry name" value="5'-Nucleotidase, C-terminal domain"/>
    <property type="match status" value="1"/>
</dbReference>
<dbReference type="InParanoid" id="A0A3N1HQ16"/>
<comment type="caution">
    <text evidence="5">The sequence shown here is derived from an EMBL/GenBank/DDBJ whole genome shotgun (WGS) entry which is preliminary data.</text>
</comment>
<feature type="domain" description="Calcineurin-like phosphoesterase" evidence="3">
    <location>
        <begin position="51"/>
        <end position="299"/>
    </location>
</feature>
<dbReference type="AlphaFoldDB" id="A0A3N1HQ16"/>
<dbReference type="SUPFAM" id="SSF55816">
    <property type="entry name" value="5'-nucleotidase (syn. UDP-sugar hydrolase), C-terminal domain"/>
    <property type="match status" value="1"/>
</dbReference>
<feature type="domain" description="5'-Nucleotidase C-terminal" evidence="4">
    <location>
        <begin position="382"/>
        <end position="561"/>
    </location>
</feature>
<dbReference type="InterPro" id="IPR008334">
    <property type="entry name" value="5'-Nucleotdase_C"/>
</dbReference>
<feature type="signal peptide" evidence="2">
    <location>
        <begin position="1"/>
        <end position="40"/>
    </location>
</feature>
<dbReference type="SUPFAM" id="SSF56300">
    <property type="entry name" value="Metallo-dependent phosphatases"/>
    <property type="match status" value="1"/>
</dbReference>
<evidence type="ECO:0000313" key="5">
    <source>
        <dbReference type="EMBL" id="ROP44591.1"/>
    </source>
</evidence>
<name>A0A3N1HQ16_9ACTN</name>
<feature type="chain" id="PRO_5017844691" evidence="2">
    <location>
        <begin position="41"/>
        <end position="608"/>
    </location>
</feature>
<dbReference type="PANTHER" id="PTHR11575">
    <property type="entry name" value="5'-NUCLEOTIDASE-RELATED"/>
    <property type="match status" value="1"/>
</dbReference>
<dbReference type="InterPro" id="IPR006146">
    <property type="entry name" value="5'-Nucleotdase_CS"/>
</dbReference>
<dbReference type="GO" id="GO:0030288">
    <property type="term" value="C:outer membrane-bounded periplasmic space"/>
    <property type="evidence" value="ECO:0007669"/>
    <property type="project" value="TreeGrafter"/>
</dbReference>
<evidence type="ECO:0000259" key="4">
    <source>
        <dbReference type="Pfam" id="PF02872"/>
    </source>
</evidence>
<dbReference type="GO" id="GO:0016788">
    <property type="term" value="F:hydrolase activity, acting on ester bonds"/>
    <property type="evidence" value="ECO:0007669"/>
    <property type="project" value="InterPro"/>
</dbReference>
<gene>
    <name evidence="5" type="ORF">EDC03_0713</name>
</gene>
<keyword evidence="1 2" id="KW-0732">Signal</keyword>
<dbReference type="EMBL" id="RJKN01000002">
    <property type="protein sequence ID" value="ROP44591.1"/>
    <property type="molecule type" value="Genomic_DNA"/>
</dbReference>
<dbReference type="Pfam" id="PF02872">
    <property type="entry name" value="5_nucleotid_C"/>
    <property type="match status" value="1"/>
</dbReference>
<keyword evidence="6" id="KW-1185">Reference proteome</keyword>
<comment type="similarity">
    <text evidence="2">Belongs to the 5'-nucleotidase family.</text>
</comment>
<dbReference type="Gene3D" id="3.60.21.10">
    <property type="match status" value="1"/>
</dbReference>